<organism evidence="2">
    <name type="scientific">viral metagenome</name>
    <dbReference type="NCBI Taxonomy" id="1070528"/>
    <lineage>
        <taxon>unclassified sequences</taxon>
        <taxon>metagenomes</taxon>
        <taxon>organismal metagenomes</taxon>
    </lineage>
</organism>
<sequence length="30" mass="3668">MPNFLHFKRFFLENKDNNQTNPSNQPEKTM</sequence>
<evidence type="ECO:0000313" key="2">
    <source>
        <dbReference type="EMBL" id="QHT27332.1"/>
    </source>
</evidence>
<evidence type="ECO:0000256" key="1">
    <source>
        <dbReference type="SAM" id="MobiDB-lite"/>
    </source>
</evidence>
<dbReference type="EMBL" id="MN739821">
    <property type="protein sequence ID" value="QHT27332.1"/>
    <property type="molecule type" value="Genomic_DNA"/>
</dbReference>
<reference evidence="2" key="1">
    <citation type="journal article" date="2020" name="Nature">
        <title>Giant virus diversity and host interactions through global metagenomics.</title>
        <authorList>
            <person name="Schulz F."/>
            <person name="Roux S."/>
            <person name="Paez-Espino D."/>
            <person name="Jungbluth S."/>
            <person name="Walsh D.A."/>
            <person name="Denef V.J."/>
            <person name="McMahon K.D."/>
            <person name="Konstantinidis K.T."/>
            <person name="Eloe-Fadrosh E.A."/>
            <person name="Kyrpides N.C."/>
            <person name="Woyke T."/>
        </authorList>
    </citation>
    <scope>NUCLEOTIDE SEQUENCE</scope>
    <source>
        <strain evidence="2">GVMAG-M-3300023179-33</strain>
    </source>
</reference>
<accession>A0A6C0EF07</accession>
<dbReference type="AlphaFoldDB" id="A0A6C0EF07"/>
<proteinExistence type="predicted"/>
<feature type="region of interest" description="Disordered" evidence="1">
    <location>
        <begin position="10"/>
        <end position="30"/>
    </location>
</feature>
<feature type="compositionally biased region" description="Polar residues" evidence="1">
    <location>
        <begin position="17"/>
        <end position="30"/>
    </location>
</feature>
<protein>
    <submittedName>
        <fullName evidence="2">Uncharacterized protein</fullName>
    </submittedName>
</protein>
<name>A0A6C0EF07_9ZZZZ</name>